<evidence type="ECO:0000313" key="5">
    <source>
        <dbReference type="WBParaSite" id="GPUH_0001270801-mRNA-1"/>
    </source>
</evidence>
<reference evidence="3 4" key="2">
    <citation type="submission" date="2018-11" db="EMBL/GenBank/DDBJ databases">
        <authorList>
            <consortium name="Pathogen Informatics"/>
        </authorList>
    </citation>
    <scope>NUCLEOTIDE SEQUENCE [LARGE SCALE GENOMIC DNA]</scope>
</reference>
<keyword evidence="2" id="KW-0812">Transmembrane</keyword>
<sequence length="124" mass="13885">MQRTPAELLSTDFFLIPVIIFAIFLGFIVLLFIIAIIYRHHLMKKYGIGFLPYGAQTIVITQPTGQNQQNELMPGVEIIPGMNSFDRRQQFALLQQPPQQDYLPGAPASAPAMPPPYPVDSQKS</sequence>
<reference evidence="5" key="1">
    <citation type="submission" date="2016-06" db="UniProtKB">
        <authorList>
            <consortium name="WormBaseParasite"/>
        </authorList>
    </citation>
    <scope>IDENTIFICATION</scope>
</reference>
<feature type="compositionally biased region" description="Low complexity" evidence="1">
    <location>
        <begin position="99"/>
        <end position="111"/>
    </location>
</feature>
<keyword evidence="2" id="KW-1133">Transmembrane helix</keyword>
<dbReference type="EMBL" id="UYRT01079529">
    <property type="protein sequence ID" value="VDN20894.1"/>
    <property type="molecule type" value="Genomic_DNA"/>
</dbReference>
<keyword evidence="2" id="KW-0472">Membrane</keyword>
<evidence type="ECO:0000313" key="4">
    <source>
        <dbReference type="Proteomes" id="UP000271098"/>
    </source>
</evidence>
<evidence type="ECO:0000256" key="2">
    <source>
        <dbReference type="SAM" id="Phobius"/>
    </source>
</evidence>
<feature type="transmembrane region" description="Helical" evidence="2">
    <location>
        <begin position="13"/>
        <end position="38"/>
    </location>
</feature>
<gene>
    <name evidence="3" type="ORF">GPUH_LOCUS12694</name>
</gene>
<proteinExistence type="predicted"/>
<dbReference type="WBParaSite" id="GPUH_0001270801-mRNA-1">
    <property type="protein sequence ID" value="GPUH_0001270801-mRNA-1"/>
    <property type="gene ID" value="GPUH_0001270801"/>
</dbReference>
<accession>A0A183DVF3</accession>
<organism evidence="5">
    <name type="scientific">Gongylonema pulchrum</name>
    <dbReference type="NCBI Taxonomy" id="637853"/>
    <lineage>
        <taxon>Eukaryota</taxon>
        <taxon>Metazoa</taxon>
        <taxon>Ecdysozoa</taxon>
        <taxon>Nematoda</taxon>
        <taxon>Chromadorea</taxon>
        <taxon>Rhabditida</taxon>
        <taxon>Spirurina</taxon>
        <taxon>Spiruromorpha</taxon>
        <taxon>Spiruroidea</taxon>
        <taxon>Gongylonematidae</taxon>
        <taxon>Gongylonema</taxon>
    </lineage>
</organism>
<keyword evidence="4" id="KW-1185">Reference proteome</keyword>
<feature type="region of interest" description="Disordered" evidence="1">
    <location>
        <begin position="99"/>
        <end position="124"/>
    </location>
</feature>
<evidence type="ECO:0000313" key="3">
    <source>
        <dbReference type="EMBL" id="VDN20894.1"/>
    </source>
</evidence>
<dbReference type="AlphaFoldDB" id="A0A183DVF3"/>
<dbReference type="Proteomes" id="UP000271098">
    <property type="component" value="Unassembled WGS sequence"/>
</dbReference>
<protein>
    <submittedName>
        <fullName evidence="3 5">Uncharacterized protein</fullName>
    </submittedName>
</protein>
<evidence type="ECO:0000256" key="1">
    <source>
        <dbReference type="SAM" id="MobiDB-lite"/>
    </source>
</evidence>
<name>A0A183DVF3_9BILA</name>